<feature type="compositionally biased region" description="Polar residues" evidence="1">
    <location>
        <begin position="195"/>
        <end position="222"/>
    </location>
</feature>
<dbReference type="Proteomes" id="UP000887578">
    <property type="component" value="Unplaced"/>
</dbReference>
<evidence type="ECO:0000313" key="3">
    <source>
        <dbReference type="WBParaSite" id="PDA_v2.g17634.t1"/>
    </source>
</evidence>
<feature type="region of interest" description="Disordered" evidence="1">
    <location>
        <begin position="163"/>
        <end position="222"/>
    </location>
</feature>
<feature type="compositionally biased region" description="Polar residues" evidence="1">
    <location>
        <begin position="104"/>
        <end position="120"/>
    </location>
</feature>
<evidence type="ECO:0000256" key="1">
    <source>
        <dbReference type="SAM" id="MobiDB-lite"/>
    </source>
</evidence>
<evidence type="ECO:0000313" key="2">
    <source>
        <dbReference type="Proteomes" id="UP000887578"/>
    </source>
</evidence>
<sequence>MAQLPSNQSTFSGIDATSKIKNNNSCNNTDDIIGTSVTLSTVSMDQIESIVQKLRNRGKRLPKSKAPLTLERPFSRAQSPLTKTAISISAETLTALNFSPPLSPSSKYQSISNANLPSTKTGREITPRTSEVYQHLVPALADSYIQTGRGLSPTQISSAYSTALPADSPLSPANRQQSISNVNFPSTKIGREVSPTPTSSEYSTAISHCSTPPSTHHQSISNIHLSSTKTGREITPRNSETALITARSNSVGFH</sequence>
<proteinExistence type="predicted"/>
<keyword evidence="2" id="KW-1185">Reference proteome</keyword>
<dbReference type="WBParaSite" id="PDA_v2.g17634.t1">
    <property type="protein sequence ID" value="PDA_v2.g17634.t1"/>
    <property type="gene ID" value="PDA_v2.g17634"/>
</dbReference>
<name>A0A914PNP9_9BILA</name>
<accession>A0A914PNP9</accession>
<dbReference type="AlphaFoldDB" id="A0A914PNP9"/>
<reference evidence="3" key="1">
    <citation type="submission" date="2022-11" db="UniProtKB">
        <authorList>
            <consortium name="WormBaseParasite"/>
        </authorList>
    </citation>
    <scope>IDENTIFICATION</scope>
</reference>
<feature type="compositionally biased region" description="Polar residues" evidence="1">
    <location>
        <begin position="171"/>
        <end position="186"/>
    </location>
</feature>
<feature type="region of interest" description="Disordered" evidence="1">
    <location>
        <begin position="102"/>
        <end position="123"/>
    </location>
</feature>
<organism evidence="2 3">
    <name type="scientific">Panagrolaimus davidi</name>
    <dbReference type="NCBI Taxonomy" id="227884"/>
    <lineage>
        <taxon>Eukaryota</taxon>
        <taxon>Metazoa</taxon>
        <taxon>Ecdysozoa</taxon>
        <taxon>Nematoda</taxon>
        <taxon>Chromadorea</taxon>
        <taxon>Rhabditida</taxon>
        <taxon>Tylenchina</taxon>
        <taxon>Panagrolaimomorpha</taxon>
        <taxon>Panagrolaimoidea</taxon>
        <taxon>Panagrolaimidae</taxon>
        <taxon>Panagrolaimus</taxon>
    </lineage>
</organism>
<protein>
    <submittedName>
        <fullName evidence="3">Uncharacterized protein</fullName>
    </submittedName>
</protein>